<name>A0A5T4A8C9_SALET</name>
<dbReference type="PANTHER" id="PTHR32347">
    <property type="entry name" value="EFFLUX SYSTEM COMPONENT YKNX-RELATED"/>
    <property type="match status" value="1"/>
</dbReference>
<protein>
    <submittedName>
        <fullName evidence="4">HlyD family efflux transporter periplasmic adaptor subunit</fullName>
    </submittedName>
</protein>
<organism evidence="4">
    <name type="scientific">Salmonella enterica subsp. enterica serovar Agona</name>
    <dbReference type="NCBI Taxonomy" id="58095"/>
    <lineage>
        <taxon>Bacteria</taxon>
        <taxon>Pseudomonadati</taxon>
        <taxon>Pseudomonadota</taxon>
        <taxon>Gammaproteobacteria</taxon>
        <taxon>Enterobacterales</taxon>
        <taxon>Enterobacteriaceae</taxon>
        <taxon>Salmonella</taxon>
    </lineage>
</organism>
<dbReference type="GO" id="GO:0030313">
    <property type="term" value="C:cell envelope"/>
    <property type="evidence" value="ECO:0007669"/>
    <property type="project" value="UniProtKB-SubCell"/>
</dbReference>
<evidence type="ECO:0000256" key="2">
    <source>
        <dbReference type="ARBA" id="ARBA00023054"/>
    </source>
</evidence>
<dbReference type="EMBL" id="AAFGSL010000049">
    <property type="protein sequence ID" value="EBF7617060.1"/>
    <property type="molecule type" value="Genomic_DNA"/>
</dbReference>
<evidence type="ECO:0000256" key="1">
    <source>
        <dbReference type="ARBA" id="ARBA00004196"/>
    </source>
</evidence>
<dbReference type="Gene3D" id="2.40.50.100">
    <property type="match status" value="1"/>
</dbReference>
<sequence length="449" mass="48848">MSIALFYSLAARVKAARSPEELGFVICNDTRSLVEYRQAALLAVSATGRAQLAAHSGLSDTDRNTPYALWLAAVACDIAPRCAALPETARVMPLSPEMLSESLAREWDEWLPGHVWVLALTGPDGKLHALLLLARDTPWPTQLGVESPEYALLQLANLYGYAWWALVARPSRLQRLLPATVRRRAGLVLLLLLLVMLIPIREYTLVPAEVISLNSEVIAAPSDGVIHQMKVPPNTSVVAGQVLAELDDTTLKNRLAIAQAELATATVNMHQASQQAIEDPNARAELALTEGKWREQKVQVASLQRELEKLSIRARSSGVFVYTDPDDWAGRPVQTGERIGLLADPTKLGVRAWAPAAESTNLNPHAAMTVFLKVAPLHPLTARLDYAGYETVEAPNGVASYLLRGTVTDPSSAARIGLQGTARVSGDWSLLGYLIFRRPLATLRAWCGF</sequence>
<proteinExistence type="predicted"/>
<dbReference type="InterPro" id="IPR050465">
    <property type="entry name" value="UPF0194_transport"/>
</dbReference>
<comment type="caution">
    <text evidence="4">The sequence shown here is derived from an EMBL/GenBank/DDBJ whole genome shotgun (WGS) entry which is preliminary data.</text>
</comment>
<reference evidence="4" key="1">
    <citation type="submission" date="2019-05" db="EMBL/GenBank/DDBJ databases">
        <authorList>
            <person name="Ashton P.M."/>
            <person name="Dallman T."/>
            <person name="Nair S."/>
            <person name="De Pinna E."/>
            <person name="Peters T."/>
            <person name="Grant K."/>
        </authorList>
    </citation>
    <scope>NUCLEOTIDE SEQUENCE</scope>
    <source>
        <strain evidence="4">240168</strain>
    </source>
</reference>
<keyword evidence="2 3" id="KW-0175">Coiled coil</keyword>
<evidence type="ECO:0000256" key="3">
    <source>
        <dbReference type="SAM" id="Coils"/>
    </source>
</evidence>
<feature type="coiled-coil region" evidence="3">
    <location>
        <begin position="255"/>
        <end position="313"/>
    </location>
</feature>
<evidence type="ECO:0000313" key="4">
    <source>
        <dbReference type="EMBL" id="EBF7617060.1"/>
    </source>
</evidence>
<dbReference type="Gene3D" id="1.10.287.470">
    <property type="entry name" value="Helix hairpin bin"/>
    <property type="match status" value="1"/>
</dbReference>
<dbReference type="PANTHER" id="PTHR32347:SF23">
    <property type="entry name" value="BLL5650 PROTEIN"/>
    <property type="match status" value="1"/>
</dbReference>
<dbReference type="SUPFAM" id="SSF111369">
    <property type="entry name" value="HlyD-like secretion proteins"/>
    <property type="match status" value="1"/>
</dbReference>
<comment type="subcellular location">
    <subcellularLocation>
        <location evidence="1">Cell envelope</location>
    </subcellularLocation>
</comment>
<gene>
    <name evidence="4" type="ORF">DEM85_24555</name>
</gene>
<accession>A0A5T4A8C9</accession>
<dbReference type="AlphaFoldDB" id="A0A5T4A8C9"/>